<dbReference type="PIRSF" id="PIRSF017388">
    <property type="entry name" value="Esterase_lipase"/>
    <property type="match status" value="1"/>
</dbReference>
<dbReference type="AlphaFoldDB" id="R7Z8Q8"/>
<comment type="caution">
    <text evidence="3">The sequence shown here is derived from an EMBL/GenBank/DDBJ whole genome shotgun (WGS) entry which is preliminary data.</text>
</comment>
<protein>
    <submittedName>
        <fullName evidence="3">Carboxylesterase</fullName>
    </submittedName>
</protein>
<evidence type="ECO:0000256" key="1">
    <source>
        <dbReference type="PIRSR" id="PIRSR017388-1"/>
    </source>
</evidence>
<dbReference type="Proteomes" id="UP000013911">
    <property type="component" value="Unassembled WGS sequence"/>
</dbReference>
<sequence>MKKGFDFVIKIVPAKEIYLKGNHHAVLLLHSFTSHTRDMKKVATDLHQQGFTCYAPLYRGHGHNPEPLIQYRVNDWWEDVVTAYRFLLEEGFQTISVVGLSIGGIFALKLAELENIERVIVLSVPVDRQPKRLKERLIKYAYNYKKLEGKSFSQISQELEVFYQMSLEAFNEFQQFIRTTIQNLHKITIPIAIFYGELDDELYMTSAHTIFKNVNSQVKRLKGFTQSKHLMTLGRDQQEIDNDILDFLTI</sequence>
<gene>
    <name evidence="3" type="ORF">H131_21207</name>
</gene>
<dbReference type="OrthoDB" id="9800213at2"/>
<proteinExistence type="predicted"/>
<dbReference type="InterPro" id="IPR022742">
    <property type="entry name" value="Hydrolase_4"/>
</dbReference>
<organism evidence="3 4">
    <name type="scientific">Lysinibacillus sphaericus OT4b.31</name>
    <dbReference type="NCBI Taxonomy" id="1285586"/>
    <lineage>
        <taxon>Bacteria</taxon>
        <taxon>Bacillati</taxon>
        <taxon>Bacillota</taxon>
        <taxon>Bacilli</taxon>
        <taxon>Bacillales</taxon>
        <taxon>Bacillaceae</taxon>
        <taxon>Lysinibacillus</taxon>
    </lineage>
</organism>
<dbReference type="SUPFAM" id="SSF53474">
    <property type="entry name" value="alpha/beta-Hydrolases"/>
    <property type="match status" value="1"/>
</dbReference>
<feature type="domain" description="Serine aminopeptidase S33" evidence="2">
    <location>
        <begin position="23"/>
        <end position="231"/>
    </location>
</feature>
<dbReference type="InterPro" id="IPR012354">
    <property type="entry name" value="Esterase_lipase"/>
</dbReference>
<dbReference type="PATRIC" id="fig|1285586.5.peg.4421"/>
<feature type="active site" description="Charge relay system" evidence="1">
    <location>
        <position position="199"/>
    </location>
</feature>
<dbReference type="Pfam" id="PF12146">
    <property type="entry name" value="Hydrolase_4"/>
    <property type="match status" value="1"/>
</dbReference>
<evidence type="ECO:0000313" key="3">
    <source>
        <dbReference type="EMBL" id="EON70493.1"/>
    </source>
</evidence>
<evidence type="ECO:0000259" key="2">
    <source>
        <dbReference type="Pfam" id="PF12146"/>
    </source>
</evidence>
<reference evidence="3 4" key="1">
    <citation type="submission" date="2013-04" db="EMBL/GenBank/DDBJ databases">
        <title>Draft genome of the heavy metal tolerant bacterium Lysinibacillus sphaericus strain OT4b.31.</title>
        <authorList>
            <person name="Pena-Montenegro T.D."/>
            <person name="Dussan J."/>
        </authorList>
    </citation>
    <scope>NUCLEOTIDE SEQUENCE [LARGE SCALE GENOMIC DNA]</scope>
    <source>
        <strain evidence="3 4">OT4b.31</strain>
    </source>
</reference>
<dbReference type="ESTHER" id="lyssh-r7z8q8">
    <property type="family name" value="CarbLipBact_1"/>
</dbReference>
<dbReference type="EMBL" id="AQPX01000033">
    <property type="protein sequence ID" value="EON70493.1"/>
    <property type="molecule type" value="Genomic_DNA"/>
</dbReference>
<dbReference type="RefSeq" id="WP_010861140.1">
    <property type="nucleotide sequence ID" value="NZ_KB933408.1"/>
</dbReference>
<evidence type="ECO:0000313" key="4">
    <source>
        <dbReference type="Proteomes" id="UP000013911"/>
    </source>
</evidence>
<dbReference type="GO" id="GO:0052689">
    <property type="term" value="F:carboxylic ester hydrolase activity"/>
    <property type="evidence" value="ECO:0007669"/>
    <property type="project" value="InterPro"/>
</dbReference>
<feature type="active site" description="Charge relay system" evidence="1">
    <location>
        <position position="229"/>
    </location>
</feature>
<dbReference type="InterPro" id="IPR029058">
    <property type="entry name" value="AB_hydrolase_fold"/>
</dbReference>
<feature type="active site" description="Nucleophile" evidence="1">
    <location>
        <position position="101"/>
    </location>
</feature>
<dbReference type="HOGENOM" id="CLU_076594_2_0_9"/>
<name>R7Z8Q8_LYSSH</name>
<dbReference type="Gene3D" id="3.40.50.1820">
    <property type="entry name" value="alpha/beta hydrolase"/>
    <property type="match status" value="1"/>
</dbReference>
<dbReference type="eggNOG" id="COG1647">
    <property type="taxonomic scope" value="Bacteria"/>
</dbReference>
<dbReference type="InterPro" id="IPR051044">
    <property type="entry name" value="MAG_DAG_Lipase"/>
</dbReference>
<accession>R7Z8Q8</accession>
<dbReference type="PANTHER" id="PTHR11614">
    <property type="entry name" value="PHOSPHOLIPASE-RELATED"/>
    <property type="match status" value="1"/>
</dbReference>